<sequence length="110" mass="13236">MKHLDVNLVEELSNLEYFIVKSPVVSKDFWAEWQEKFSRAYMSRIAVKKILRNKKLTYEEANRYKTLLQMYEDVLTYLEMLKTLSLSLRGVYPSPQDRIEFDDEDIDFDL</sequence>
<name>A0A1M6QX31_9AQUI</name>
<dbReference type="AlphaFoldDB" id="A0A1M6QX31"/>
<evidence type="ECO:0000313" key="2">
    <source>
        <dbReference type="Proteomes" id="UP000189810"/>
    </source>
</evidence>
<protein>
    <submittedName>
        <fullName evidence="1">Uncharacterized protein</fullName>
    </submittedName>
</protein>
<accession>A0A1M6QX31</accession>
<dbReference type="EMBL" id="LT670846">
    <property type="protein sequence ID" value="SHK24832.1"/>
    <property type="molecule type" value="Genomic_DNA"/>
</dbReference>
<dbReference type="OrthoDB" id="14472at2"/>
<dbReference type="Proteomes" id="UP000189810">
    <property type="component" value="Chromosome I"/>
</dbReference>
<evidence type="ECO:0000313" key="1">
    <source>
        <dbReference type="EMBL" id="SHK24832.1"/>
    </source>
</evidence>
<reference evidence="1 2" key="1">
    <citation type="submission" date="2016-11" db="EMBL/GenBank/DDBJ databases">
        <authorList>
            <person name="Jaros S."/>
            <person name="Januszkiewicz K."/>
            <person name="Wedrychowicz H."/>
        </authorList>
    </citation>
    <scope>NUCLEOTIDE SEQUENCE [LARGE SCALE GENOMIC DNA]</scope>
    <source>
        <strain evidence="1 2">DSM 19557</strain>
    </source>
</reference>
<proteinExistence type="predicted"/>
<gene>
    <name evidence="1" type="ORF">SAMN05444391_0434</name>
</gene>
<dbReference type="STRING" id="381751.SAMN05444391_0434"/>
<keyword evidence="2" id="KW-1185">Reference proteome</keyword>
<organism evidence="1 2">
    <name type="scientific">Thermocrinis minervae</name>
    <dbReference type="NCBI Taxonomy" id="381751"/>
    <lineage>
        <taxon>Bacteria</taxon>
        <taxon>Pseudomonadati</taxon>
        <taxon>Aquificota</taxon>
        <taxon>Aquificia</taxon>
        <taxon>Aquificales</taxon>
        <taxon>Aquificaceae</taxon>
        <taxon>Thermocrinis</taxon>
    </lineage>
</organism>